<feature type="region of interest" description="Disordered" evidence="5">
    <location>
        <begin position="468"/>
        <end position="499"/>
    </location>
</feature>
<evidence type="ECO:0000256" key="3">
    <source>
        <dbReference type="PROSITE-ProRule" id="PRU00023"/>
    </source>
</evidence>
<accession>A0A813HU28</accession>
<dbReference type="PANTHER" id="PTHR24166:SF48">
    <property type="entry name" value="PROTEIN VAPYRIN"/>
    <property type="match status" value="1"/>
</dbReference>
<keyword evidence="1" id="KW-0677">Repeat</keyword>
<dbReference type="InterPro" id="IPR002110">
    <property type="entry name" value="Ankyrin_rpt"/>
</dbReference>
<sequence length="1052" mass="117735">MEGMMPSVSGSGTQAVKALRSTCEAEEAARFAEVPEAVDALQEEEEEKEKKVLTAELTAVSERCQKVLQHENGEETFSYQWTLATDEGKQLDELTMGFTIAELMGIPEYEKEDKEDPLVSVQSRWDGSILLDNVKLIKEMVKTLTHATSKLGRQWNYEAEKHQKATGANFQLNRGIETAEQKSIQLKEEKARLEEEIALSREQMAQKREAVTWLKANIESTRKVLRAEEGRMCAFRAAYNVLDEAGRGGENEISEQESVERTWIRYQPRDGLGISKVLSCMAQQPNLELVDSMSPPGSPVLDNFNDCNDLAELQQLYQVYKVASLKDIERLKQLLTDTPARLKVLRQELRQLAEEGKRLQKEFCPKLKLFSDFKKEVKGVSDKKNDLISQLKSLADEEKNLQDSHKDLQRELAQNKRNISDLIKATEALLEDVRTQKDKGKQEVTLAAELLLKLLQAELALESAGVQVPQEAGVRGQNDDDDDDDEAKPEGCEKEGDNKEQSVPLWTCAEVFKACNVGDNGLLEPIELKFALRAFGMFFKPEEIQQGVLGKRKSLSLPYFEQAVSKFSAAAEVPKEVPYAWRGMFLQQLEVLNRGLSQGWMQQCCDEKNKESNTHPQEINLYSISSMIVQPSTDPETCEKVPLEVRSAAELPKPSRKSSFSELLNPEGVLVDFFVSHFWGHLYKRTLAALTSHAQASHQKMGKSCPLQVVYWICLFALNQHDAAEEVGSSPEQGPFNAAMVKATGGLVMILDEKIQPFERIWCLYEVHQVGVRHLDFEPIDESGPISSASRERLVEIADVLFEVSAMSAKASVEEDRLAILYRMQDQLIRSQVDFSTWRDQLYPQIVKDETKHWHVFSEFNTAVSSFLSTPLFVAALERKQTDLAIRYIGMGADVSPEQLRTLAESSADLSSAKAETRYCDNRLPLAHIFSHTGATEALKFVLAARAAPNETEKDGVTAMHFAMHFAAGGRQLEAARILLDFRADPNLRTNDGQTPLHFAAMSGKGGAVELLLQSRAEPRWAPEDVQTALALAVAAGHSEVADQLRAALLSI</sequence>
<comment type="caution">
    <text evidence="6">The sequence shown here is derived from an EMBL/GenBank/DDBJ whole genome shotgun (WGS) entry which is preliminary data.</text>
</comment>
<keyword evidence="4" id="KW-0175">Coiled coil</keyword>
<dbReference type="Pfam" id="PF12796">
    <property type="entry name" value="Ank_2"/>
    <property type="match status" value="1"/>
</dbReference>
<organism evidence="6 7">
    <name type="scientific">Polarella glacialis</name>
    <name type="common">Dinoflagellate</name>
    <dbReference type="NCBI Taxonomy" id="89957"/>
    <lineage>
        <taxon>Eukaryota</taxon>
        <taxon>Sar</taxon>
        <taxon>Alveolata</taxon>
        <taxon>Dinophyceae</taxon>
        <taxon>Suessiales</taxon>
        <taxon>Suessiaceae</taxon>
        <taxon>Polarella</taxon>
    </lineage>
</organism>
<evidence type="ECO:0000256" key="4">
    <source>
        <dbReference type="SAM" id="Coils"/>
    </source>
</evidence>
<evidence type="ECO:0000313" key="7">
    <source>
        <dbReference type="Proteomes" id="UP000654075"/>
    </source>
</evidence>
<evidence type="ECO:0000313" key="6">
    <source>
        <dbReference type="EMBL" id="CAE8641018.1"/>
    </source>
</evidence>
<dbReference type="SUPFAM" id="SSF48403">
    <property type="entry name" value="Ankyrin repeat"/>
    <property type="match status" value="1"/>
</dbReference>
<feature type="repeat" description="ANK" evidence="3">
    <location>
        <begin position="992"/>
        <end position="1018"/>
    </location>
</feature>
<name>A0A813HU28_POLGL</name>
<dbReference type="SMART" id="SM00248">
    <property type="entry name" value="ANK"/>
    <property type="match status" value="3"/>
</dbReference>
<feature type="coiled-coil region" evidence="4">
    <location>
        <begin position="176"/>
        <end position="210"/>
    </location>
</feature>
<dbReference type="PANTHER" id="PTHR24166">
    <property type="entry name" value="ROLLING PEBBLES, ISOFORM B"/>
    <property type="match status" value="1"/>
</dbReference>
<dbReference type="InterPro" id="IPR050889">
    <property type="entry name" value="Dendritic_Spine_Reg/Scaffold"/>
</dbReference>
<dbReference type="Proteomes" id="UP000654075">
    <property type="component" value="Unassembled WGS sequence"/>
</dbReference>
<dbReference type="OrthoDB" id="194358at2759"/>
<keyword evidence="7" id="KW-1185">Reference proteome</keyword>
<proteinExistence type="predicted"/>
<gene>
    <name evidence="6" type="ORF">PGLA1383_LOCUS55745</name>
</gene>
<protein>
    <submittedName>
        <fullName evidence="6">Uncharacterized protein</fullName>
    </submittedName>
</protein>
<evidence type="ECO:0000256" key="1">
    <source>
        <dbReference type="ARBA" id="ARBA00022737"/>
    </source>
</evidence>
<keyword evidence="2 3" id="KW-0040">ANK repeat</keyword>
<evidence type="ECO:0000256" key="2">
    <source>
        <dbReference type="ARBA" id="ARBA00023043"/>
    </source>
</evidence>
<dbReference type="PROSITE" id="PS50297">
    <property type="entry name" value="ANK_REP_REGION"/>
    <property type="match status" value="1"/>
</dbReference>
<reference evidence="6" key="1">
    <citation type="submission" date="2021-02" db="EMBL/GenBank/DDBJ databases">
        <authorList>
            <person name="Dougan E. K."/>
            <person name="Rhodes N."/>
            <person name="Thang M."/>
            <person name="Chan C."/>
        </authorList>
    </citation>
    <scope>NUCLEOTIDE SEQUENCE</scope>
</reference>
<evidence type="ECO:0000256" key="5">
    <source>
        <dbReference type="SAM" id="MobiDB-lite"/>
    </source>
</evidence>
<dbReference type="Gene3D" id="1.25.40.20">
    <property type="entry name" value="Ankyrin repeat-containing domain"/>
    <property type="match status" value="1"/>
</dbReference>
<feature type="coiled-coil region" evidence="4">
    <location>
        <begin position="342"/>
        <end position="443"/>
    </location>
</feature>
<dbReference type="InterPro" id="IPR036770">
    <property type="entry name" value="Ankyrin_rpt-contain_sf"/>
</dbReference>
<dbReference type="EMBL" id="CAJNNV010032779">
    <property type="protein sequence ID" value="CAE8641018.1"/>
    <property type="molecule type" value="Genomic_DNA"/>
</dbReference>
<feature type="compositionally biased region" description="Basic and acidic residues" evidence="5">
    <location>
        <begin position="488"/>
        <end position="499"/>
    </location>
</feature>
<dbReference type="AlphaFoldDB" id="A0A813HU28"/>
<dbReference type="PROSITE" id="PS50088">
    <property type="entry name" value="ANK_REPEAT"/>
    <property type="match status" value="1"/>
</dbReference>